<dbReference type="InterPro" id="IPR056009">
    <property type="entry name" value="DUF7587"/>
</dbReference>
<dbReference type="EMBL" id="CAUWAG010000018">
    <property type="protein sequence ID" value="CAJ2511442.1"/>
    <property type="molecule type" value="Genomic_DNA"/>
</dbReference>
<evidence type="ECO:0000259" key="2">
    <source>
        <dbReference type="Pfam" id="PF24494"/>
    </source>
</evidence>
<name>A0AAI8VUQ2_9PEZI</name>
<protein>
    <submittedName>
        <fullName evidence="3">Uu.00g070670.m01.CDS01</fullName>
    </submittedName>
</protein>
<keyword evidence="1" id="KW-0812">Transmembrane</keyword>
<organism evidence="3 4">
    <name type="scientific">Anthostomella pinea</name>
    <dbReference type="NCBI Taxonomy" id="933095"/>
    <lineage>
        <taxon>Eukaryota</taxon>
        <taxon>Fungi</taxon>
        <taxon>Dikarya</taxon>
        <taxon>Ascomycota</taxon>
        <taxon>Pezizomycotina</taxon>
        <taxon>Sordariomycetes</taxon>
        <taxon>Xylariomycetidae</taxon>
        <taxon>Xylariales</taxon>
        <taxon>Xylariaceae</taxon>
        <taxon>Anthostomella</taxon>
    </lineage>
</organism>
<feature type="transmembrane region" description="Helical" evidence="1">
    <location>
        <begin position="6"/>
        <end position="25"/>
    </location>
</feature>
<accession>A0AAI8VUQ2</accession>
<dbReference type="Pfam" id="PF24494">
    <property type="entry name" value="DUF7587"/>
    <property type="match status" value="1"/>
</dbReference>
<proteinExistence type="predicted"/>
<feature type="domain" description="DUF7587" evidence="2">
    <location>
        <begin position="72"/>
        <end position="202"/>
    </location>
</feature>
<dbReference type="AlphaFoldDB" id="A0AAI8VUQ2"/>
<evidence type="ECO:0000256" key="1">
    <source>
        <dbReference type="SAM" id="Phobius"/>
    </source>
</evidence>
<gene>
    <name evidence="3" type="ORF">KHLLAP_LOCUS11910</name>
</gene>
<reference evidence="3" key="1">
    <citation type="submission" date="2023-10" db="EMBL/GenBank/DDBJ databases">
        <authorList>
            <person name="Hackl T."/>
        </authorList>
    </citation>
    <scope>NUCLEOTIDE SEQUENCE</scope>
</reference>
<keyword evidence="4" id="KW-1185">Reference proteome</keyword>
<comment type="caution">
    <text evidence="3">The sequence shown here is derived from an EMBL/GenBank/DDBJ whole genome shotgun (WGS) entry which is preliminary data.</text>
</comment>
<evidence type="ECO:0000313" key="4">
    <source>
        <dbReference type="Proteomes" id="UP001295740"/>
    </source>
</evidence>
<sequence length="338" mass="37293">MNAFAFIVNSILLGFILGYLLFLIISAMSSGKMVKGELKSSQPPTEPSRILLARNGLSREQWRNLEASRDNIPRFLFRGFSARSSGGDPRLNSKDGIVPHYSLDGTQPTSMYHVRRLALGEFVTHHLYGTPVSTPFSSWTQSITVAMNFAGSDHSAHIAILDTTLLAPHVSIYHTPSLKSAGLTGASYKEEYLAYGPINGPAFHYVPCEDFVGTSLMRSPYPIVPKDIEDRVIRAKKTARLFRPSSDKRPDIVIVMTTYLSCLLFGYLANIHNPNLLKSLTVHLEKEMKAVKLPPATSDVVGLVNPKMDTSPGGELEHMVLLLQEIEKKVRSLGGRGK</sequence>
<keyword evidence="1" id="KW-1133">Transmembrane helix</keyword>
<keyword evidence="1" id="KW-0472">Membrane</keyword>
<dbReference type="Proteomes" id="UP001295740">
    <property type="component" value="Unassembled WGS sequence"/>
</dbReference>
<evidence type="ECO:0000313" key="3">
    <source>
        <dbReference type="EMBL" id="CAJ2511442.1"/>
    </source>
</evidence>